<gene>
    <name evidence="5" type="ORF">AYBTSS11_LOCUS25596</name>
</gene>
<evidence type="ECO:0000256" key="2">
    <source>
        <dbReference type="ARBA" id="ARBA00022771"/>
    </source>
</evidence>
<name>A0AA86TNA0_9FABA</name>
<evidence type="ECO:0000256" key="3">
    <source>
        <dbReference type="ARBA" id="ARBA00022833"/>
    </source>
</evidence>
<dbReference type="PANTHER" id="PTHR47255:SF13">
    <property type="entry name" value="GATA-TYPE DOMAIN-CONTAINING PROTEIN"/>
    <property type="match status" value="1"/>
</dbReference>
<accession>A0AA86TNA0</accession>
<dbReference type="PANTHER" id="PTHR47255">
    <property type="entry name" value="GATA TRANSCRIPTION FACTOR 22-RELATED"/>
    <property type="match status" value="1"/>
</dbReference>
<evidence type="ECO:0000256" key="1">
    <source>
        <dbReference type="ARBA" id="ARBA00022723"/>
    </source>
</evidence>
<sequence>MENNRNTLEEKQSCSILILKSQVRSFMSVDAAVFQRAVWTRIVVMEKTMACMEIGVYMVVGTQMLSLSQRDVRFVFHGGSSENQQVCSASSVQPKSVMADRTSNAGGHHDLSFYKIEDQHNRRGFVRIVTQPVPHSGGVVLMVLSYILLVQSLCNACGIRQRKARRAMAEAASGFAPSSCLDAKTRMHHHKEKKCRSNHFSRFKNKSKAATRAVAAAAARGTFSEEQKVKIDLNEVSPMDEVTQAALLLMDLSSGFLDF</sequence>
<evidence type="ECO:0000256" key="4">
    <source>
        <dbReference type="SAM" id="Phobius"/>
    </source>
</evidence>
<keyword evidence="6" id="KW-1185">Reference proteome</keyword>
<evidence type="ECO:0000313" key="5">
    <source>
        <dbReference type="EMBL" id="CAJ1973532.1"/>
    </source>
</evidence>
<keyword evidence="4" id="KW-0812">Transmembrane</keyword>
<organism evidence="5 6">
    <name type="scientific">Sphenostylis stenocarpa</name>
    <dbReference type="NCBI Taxonomy" id="92480"/>
    <lineage>
        <taxon>Eukaryota</taxon>
        <taxon>Viridiplantae</taxon>
        <taxon>Streptophyta</taxon>
        <taxon>Embryophyta</taxon>
        <taxon>Tracheophyta</taxon>
        <taxon>Spermatophyta</taxon>
        <taxon>Magnoliopsida</taxon>
        <taxon>eudicotyledons</taxon>
        <taxon>Gunneridae</taxon>
        <taxon>Pentapetalae</taxon>
        <taxon>rosids</taxon>
        <taxon>fabids</taxon>
        <taxon>Fabales</taxon>
        <taxon>Fabaceae</taxon>
        <taxon>Papilionoideae</taxon>
        <taxon>50 kb inversion clade</taxon>
        <taxon>NPAAA clade</taxon>
        <taxon>indigoferoid/millettioid clade</taxon>
        <taxon>Phaseoleae</taxon>
        <taxon>Sphenostylis</taxon>
    </lineage>
</organism>
<protein>
    <submittedName>
        <fullName evidence="5">Uncharacterized protein</fullName>
    </submittedName>
</protein>
<keyword evidence="2" id="KW-0863">Zinc-finger</keyword>
<feature type="transmembrane region" description="Helical" evidence="4">
    <location>
        <begin position="137"/>
        <end position="158"/>
    </location>
</feature>
<dbReference type="GO" id="GO:0008270">
    <property type="term" value="F:zinc ion binding"/>
    <property type="evidence" value="ECO:0007669"/>
    <property type="project" value="UniProtKB-KW"/>
</dbReference>
<keyword evidence="4" id="KW-0472">Membrane</keyword>
<dbReference type="Gramene" id="rna-AYBTSS11_LOCUS25596">
    <property type="protein sequence ID" value="CAJ1973532.1"/>
    <property type="gene ID" value="gene-AYBTSS11_LOCUS25596"/>
</dbReference>
<proteinExistence type="predicted"/>
<dbReference type="InterPro" id="IPR052138">
    <property type="entry name" value="GATA_ZnFinger_Domain"/>
</dbReference>
<dbReference type="Proteomes" id="UP001189624">
    <property type="component" value="Chromosome 9"/>
</dbReference>
<keyword evidence="1" id="KW-0479">Metal-binding</keyword>
<keyword evidence="3" id="KW-0862">Zinc</keyword>
<evidence type="ECO:0000313" key="6">
    <source>
        <dbReference type="Proteomes" id="UP001189624"/>
    </source>
</evidence>
<dbReference type="AlphaFoldDB" id="A0AA86TNA0"/>
<reference evidence="5" key="1">
    <citation type="submission" date="2023-10" db="EMBL/GenBank/DDBJ databases">
        <authorList>
            <person name="Domelevo Entfellner J.-B."/>
        </authorList>
    </citation>
    <scope>NUCLEOTIDE SEQUENCE</scope>
</reference>
<dbReference type="EMBL" id="OY731406">
    <property type="protein sequence ID" value="CAJ1973532.1"/>
    <property type="molecule type" value="Genomic_DNA"/>
</dbReference>
<keyword evidence="4" id="KW-1133">Transmembrane helix</keyword>